<dbReference type="InterPro" id="IPR011604">
    <property type="entry name" value="PDDEXK-like_dom_sf"/>
</dbReference>
<dbReference type="RefSeq" id="WP_183590945.1">
    <property type="nucleotide sequence ID" value="NZ_JACHWR010000001.1"/>
</dbReference>
<reference evidence="2 3" key="1">
    <citation type="submission" date="2020-08" db="EMBL/GenBank/DDBJ databases">
        <title>Sequencing the genomes of 1000 actinobacteria strains.</title>
        <authorList>
            <person name="Klenk H.-P."/>
        </authorList>
    </citation>
    <scope>NUCLEOTIDE SEQUENCE [LARGE SCALE GENOMIC DNA]</scope>
    <source>
        <strain evidence="2 3">DSM 105498</strain>
    </source>
</reference>
<sequence length="285" mass="31255">MITEPTVIWDMPEDEYHAHEGSLSASGAKLLAPPAPCPAKFKHQQEKGRPDKPEFDFGHAAHRILLGKGNDIEVLVGRDGEPFTSMRTGASKEAAKAARAAGRVPMLATEYERAEAVAKSVREDPIIGPAFTAGDAEVSLFWPDAETGVIRRARFDWITPEVAGRRRIIVDLKTARTAEPYAFGRSAADLGYAISAANYVDGAIACGLADDPVFLLAVVEKTEPYVVTTFQADDDLLELGRALMRKAIHLYAECTRRDQWPGYVTDVARLELPGYYIQRIEDLIA</sequence>
<dbReference type="AlphaFoldDB" id="A0A7W4YZB4"/>
<dbReference type="InterPro" id="IPR024432">
    <property type="entry name" value="Put_RecE_PDDEXK-like_dom"/>
</dbReference>
<accession>A0A7W4YZB4</accession>
<organism evidence="2 3">
    <name type="scientific">Nocardioides soli</name>
    <dbReference type="NCBI Taxonomy" id="1036020"/>
    <lineage>
        <taxon>Bacteria</taxon>
        <taxon>Bacillati</taxon>
        <taxon>Actinomycetota</taxon>
        <taxon>Actinomycetes</taxon>
        <taxon>Propionibacteriales</taxon>
        <taxon>Nocardioidaceae</taxon>
        <taxon>Nocardioides</taxon>
    </lineage>
</organism>
<gene>
    <name evidence="2" type="ORF">FHU40_000785</name>
</gene>
<dbReference type="Proteomes" id="UP000589626">
    <property type="component" value="Unassembled WGS sequence"/>
</dbReference>
<keyword evidence="3" id="KW-1185">Reference proteome</keyword>
<protein>
    <recommendedName>
        <fullName evidence="1">Putative exodeoxyribonuclease 8 PDDEXK-like domain-containing protein</fullName>
    </recommendedName>
</protein>
<name>A0A7W4YZB4_9ACTN</name>
<evidence type="ECO:0000259" key="1">
    <source>
        <dbReference type="Pfam" id="PF12684"/>
    </source>
</evidence>
<proteinExistence type="predicted"/>
<dbReference type="Pfam" id="PF12684">
    <property type="entry name" value="DUF3799"/>
    <property type="match status" value="1"/>
</dbReference>
<evidence type="ECO:0000313" key="2">
    <source>
        <dbReference type="EMBL" id="MBB3040984.1"/>
    </source>
</evidence>
<dbReference type="EMBL" id="JACHWR010000001">
    <property type="protein sequence ID" value="MBB3040984.1"/>
    <property type="molecule type" value="Genomic_DNA"/>
</dbReference>
<evidence type="ECO:0000313" key="3">
    <source>
        <dbReference type="Proteomes" id="UP000589626"/>
    </source>
</evidence>
<dbReference type="Gene3D" id="3.90.320.10">
    <property type="match status" value="1"/>
</dbReference>
<feature type="domain" description="Putative exodeoxyribonuclease 8 PDDEXK-like" evidence="1">
    <location>
        <begin position="37"/>
        <end position="263"/>
    </location>
</feature>
<comment type="caution">
    <text evidence="2">The sequence shown here is derived from an EMBL/GenBank/DDBJ whole genome shotgun (WGS) entry which is preliminary data.</text>
</comment>